<feature type="non-terminal residue" evidence="8">
    <location>
        <position position="1"/>
    </location>
</feature>
<dbReference type="InterPro" id="IPR017850">
    <property type="entry name" value="Alkaline_phosphatase_core_sf"/>
</dbReference>
<keyword evidence="5" id="KW-0378">Hydrolase</keyword>
<sequence>APTRACLLSGQYTPRHGVYTVGSPERGRARLRKLIPIRNKTKLDPKIITVAEALKRAGYICGHFGKWHLGKGPQFAPASRGFDVEFQRDHGKGHFNPAGEYFTDRVTDKAIDFIEKHKDEPFFVYLSHHAVHTPIQAKKEIIEKYKKKQGSDGQDNSTYAAMIESVDQGVGRVMGRLDELGLADNTLVFFFSDNGGVVGITSMEPLRGGKGMLYEGGVRVPLIVRWPGEIKPGSTCDVPVMGIDFYPTMLELAGAPKPAEQVLDGESIVPLLTRGGTLKRKAIFWHFPAYLEANYGWKGTWRTTPAEGRIL</sequence>
<feature type="domain" description="Sulfatase N-terminal" evidence="7">
    <location>
        <begin position="1"/>
        <end position="255"/>
    </location>
</feature>
<organism evidence="8">
    <name type="scientific">marine sediment metagenome</name>
    <dbReference type="NCBI Taxonomy" id="412755"/>
    <lineage>
        <taxon>unclassified sequences</taxon>
        <taxon>metagenomes</taxon>
        <taxon>ecological metagenomes</taxon>
    </lineage>
</organism>
<evidence type="ECO:0000256" key="1">
    <source>
        <dbReference type="ARBA" id="ARBA00001913"/>
    </source>
</evidence>
<dbReference type="Gene3D" id="3.40.720.10">
    <property type="entry name" value="Alkaline Phosphatase, subunit A"/>
    <property type="match status" value="1"/>
</dbReference>
<evidence type="ECO:0000256" key="6">
    <source>
        <dbReference type="ARBA" id="ARBA00022837"/>
    </source>
</evidence>
<protein>
    <recommendedName>
        <fullName evidence="7">Sulfatase N-terminal domain-containing protein</fullName>
    </recommendedName>
</protein>
<keyword evidence="3" id="KW-0479">Metal-binding</keyword>
<dbReference type="InterPro" id="IPR050738">
    <property type="entry name" value="Sulfatase"/>
</dbReference>
<dbReference type="Pfam" id="PF00884">
    <property type="entry name" value="Sulfatase"/>
    <property type="match status" value="1"/>
</dbReference>
<feature type="non-terminal residue" evidence="8">
    <location>
        <position position="311"/>
    </location>
</feature>
<dbReference type="GO" id="GO:0004065">
    <property type="term" value="F:arylsulfatase activity"/>
    <property type="evidence" value="ECO:0007669"/>
    <property type="project" value="TreeGrafter"/>
</dbReference>
<evidence type="ECO:0000259" key="7">
    <source>
        <dbReference type="Pfam" id="PF00884"/>
    </source>
</evidence>
<comment type="caution">
    <text evidence="8">The sequence shown here is derived from an EMBL/GenBank/DDBJ whole genome shotgun (WGS) entry which is preliminary data.</text>
</comment>
<dbReference type="CDD" id="cd16144">
    <property type="entry name" value="ARS_like"/>
    <property type="match status" value="1"/>
</dbReference>
<dbReference type="PANTHER" id="PTHR42693">
    <property type="entry name" value="ARYLSULFATASE FAMILY MEMBER"/>
    <property type="match status" value="1"/>
</dbReference>
<dbReference type="SUPFAM" id="SSF53649">
    <property type="entry name" value="Alkaline phosphatase-like"/>
    <property type="match status" value="1"/>
</dbReference>
<gene>
    <name evidence="8" type="ORF">S01H1_19213</name>
</gene>
<dbReference type="AlphaFoldDB" id="X0TZP5"/>
<evidence type="ECO:0000256" key="2">
    <source>
        <dbReference type="ARBA" id="ARBA00008779"/>
    </source>
</evidence>
<dbReference type="PANTHER" id="PTHR42693:SF42">
    <property type="entry name" value="ARYLSULFATASE G"/>
    <property type="match status" value="1"/>
</dbReference>
<dbReference type="GO" id="GO:0046872">
    <property type="term" value="F:metal ion binding"/>
    <property type="evidence" value="ECO:0007669"/>
    <property type="project" value="UniProtKB-KW"/>
</dbReference>
<reference evidence="8" key="1">
    <citation type="journal article" date="2014" name="Front. Microbiol.">
        <title>High frequency of phylogenetically diverse reductive dehalogenase-homologous genes in deep subseafloor sedimentary metagenomes.</title>
        <authorList>
            <person name="Kawai M."/>
            <person name="Futagami T."/>
            <person name="Toyoda A."/>
            <person name="Takaki Y."/>
            <person name="Nishi S."/>
            <person name="Hori S."/>
            <person name="Arai W."/>
            <person name="Tsubouchi T."/>
            <person name="Morono Y."/>
            <person name="Uchiyama I."/>
            <person name="Ito T."/>
            <person name="Fujiyama A."/>
            <person name="Inagaki F."/>
            <person name="Takami H."/>
        </authorList>
    </citation>
    <scope>NUCLEOTIDE SEQUENCE</scope>
    <source>
        <strain evidence="8">Expedition CK06-06</strain>
    </source>
</reference>
<evidence type="ECO:0000256" key="3">
    <source>
        <dbReference type="ARBA" id="ARBA00022723"/>
    </source>
</evidence>
<accession>X0TZP5</accession>
<name>X0TZP5_9ZZZZ</name>
<evidence type="ECO:0000256" key="5">
    <source>
        <dbReference type="ARBA" id="ARBA00022801"/>
    </source>
</evidence>
<comment type="cofactor">
    <cofactor evidence="1">
        <name>Ca(2+)</name>
        <dbReference type="ChEBI" id="CHEBI:29108"/>
    </cofactor>
</comment>
<dbReference type="InterPro" id="IPR000917">
    <property type="entry name" value="Sulfatase_N"/>
</dbReference>
<keyword evidence="6" id="KW-0106">Calcium</keyword>
<dbReference type="EMBL" id="BARS01010350">
    <property type="protein sequence ID" value="GAF92596.1"/>
    <property type="molecule type" value="Genomic_DNA"/>
</dbReference>
<evidence type="ECO:0000313" key="8">
    <source>
        <dbReference type="EMBL" id="GAF92596.1"/>
    </source>
</evidence>
<proteinExistence type="inferred from homology"/>
<keyword evidence="4" id="KW-0732">Signal</keyword>
<evidence type="ECO:0000256" key="4">
    <source>
        <dbReference type="ARBA" id="ARBA00022729"/>
    </source>
</evidence>
<comment type="similarity">
    <text evidence="2">Belongs to the sulfatase family.</text>
</comment>